<reference evidence="2" key="1">
    <citation type="submission" date="2016-10" db="EMBL/GenBank/DDBJ databases">
        <authorList>
            <person name="Varghese N."/>
            <person name="Submissions S."/>
        </authorList>
    </citation>
    <scope>NUCLEOTIDE SEQUENCE [LARGE SCALE GENOMIC DNA]</scope>
    <source>
        <strain evidence="2">DSM 16522</strain>
    </source>
</reference>
<dbReference type="AlphaFoldDB" id="A0A1I4YPA1"/>
<dbReference type="RefSeq" id="WP_092517281.1">
    <property type="nucleotide sequence ID" value="NZ_CAWRAH010000061.1"/>
</dbReference>
<evidence type="ECO:0000313" key="1">
    <source>
        <dbReference type="EMBL" id="SFN39846.1"/>
    </source>
</evidence>
<organism evidence="1 2">
    <name type="scientific">Xenorhabdus japonica</name>
    <dbReference type="NCBI Taxonomy" id="53341"/>
    <lineage>
        <taxon>Bacteria</taxon>
        <taxon>Pseudomonadati</taxon>
        <taxon>Pseudomonadota</taxon>
        <taxon>Gammaproteobacteria</taxon>
        <taxon>Enterobacterales</taxon>
        <taxon>Morganellaceae</taxon>
        <taxon>Xenorhabdus</taxon>
    </lineage>
</organism>
<dbReference type="EMBL" id="FOVO01000002">
    <property type="protein sequence ID" value="SFN39846.1"/>
    <property type="molecule type" value="Genomic_DNA"/>
</dbReference>
<dbReference type="OrthoDB" id="7059377at2"/>
<dbReference type="Pfam" id="PF20131">
    <property type="entry name" value="MC3"/>
    <property type="match status" value="1"/>
</dbReference>
<gene>
    <name evidence="1" type="ORF">SAMN05421579_102177</name>
</gene>
<accession>A0A1I4YPA1</accession>
<evidence type="ECO:0000313" key="2">
    <source>
        <dbReference type="Proteomes" id="UP000199011"/>
    </source>
</evidence>
<dbReference type="Proteomes" id="UP000199011">
    <property type="component" value="Unassembled WGS sequence"/>
</dbReference>
<sequence>MKRWDQRPFEIRNLFNPAFCGLVLFRALHGYEEENSRGMPFSLSLLVLPLCLYKDSREVIASNPRSYLLKIAETNQQIMVGFADRVTQMLPYALEGFGLLMERGCITIADDGRIQTVSKKVRKSIKGTAETVASQKVARIVGKEFARIADRATVYTTFGIRP</sequence>
<proteinExistence type="predicted"/>
<dbReference type="InterPro" id="IPR045390">
    <property type="entry name" value="ABC-3C_MC3"/>
</dbReference>
<name>A0A1I4YPA1_9GAMM</name>
<keyword evidence="2" id="KW-1185">Reference proteome</keyword>
<dbReference type="STRING" id="53341.SAMN05421579_102177"/>
<protein>
    <submittedName>
        <fullName evidence="1">Uncharacterized protein</fullName>
    </submittedName>
</protein>